<evidence type="ECO:0000313" key="9">
    <source>
        <dbReference type="Proteomes" id="UP000017246"/>
    </source>
</evidence>
<protein>
    <recommendedName>
        <fullName evidence="6">Transcription initiation factor TFIID subunit 13</fullName>
    </recommendedName>
</protein>
<evidence type="ECO:0000256" key="3">
    <source>
        <dbReference type="ARBA" id="ARBA00023163"/>
    </source>
</evidence>
<name>A0A068Y8J4_ECHMU</name>
<dbReference type="OMA" id="CERAMNV"/>
<dbReference type="EMBL" id="LN902845">
    <property type="protein sequence ID" value="CUT98870.1"/>
    <property type="molecule type" value="Genomic_DNA"/>
</dbReference>
<keyword evidence="2" id="KW-0805">Transcription regulation</keyword>
<dbReference type="Proteomes" id="UP000017246">
    <property type="component" value="Unassembled WGS sequence"/>
</dbReference>
<keyword evidence="3" id="KW-0804">Transcription</keyword>
<reference evidence="8" key="1">
    <citation type="journal article" date="2013" name="Nature">
        <title>The genomes of four tapeworm species reveal adaptations to parasitism.</title>
        <authorList>
            <person name="Tsai I.J."/>
            <person name="Zarowiecki M."/>
            <person name="Holroyd N."/>
            <person name="Garciarrubio A."/>
            <person name="Sanchez-Flores A."/>
            <person name="Brooks K.L."/>
            <person name="Tracey A."/>
            <person name="Bobes R.J."/>
            <person name="Fragoso G."/>
            <person name="Sciutto E."/>
            <person name="Aslett M."/>
            <person name="Beasley H."/>
            <person name="Bennett H.M."/>
            <person name="Cai J."/>
            <person name="Camicia F."/>
            <person name="Clark R."/>
            <person name="Cucher M."/>
            <person name="De Silva N."/>
            <person name="Day T.A."/>
            <person name="Deplazes P."/>
            <person name="Estrada K."/>
            <person name="Fernandez C."/>
            <person name="Holland P.W."/>
            <person name="Hou J."/>
            <person name="Hu S."/>
            <person name="Huckvale T."/>
            <person name="Hung S.S."/>
            <person name="Kamenetzky L."/>
            <person name="Keane J.A."/>
            <person name="Kiss F."/>
            <person name="Koziol U."/>
            <person name="Lambert O."/>
            <person name="Liu K."/>
            <person name="Luo X."/>
            <person name="Luo Y."/>
            <person name="Macchiaroli N."/>
            <person name="Nichol S."/>
            <person name="Paps J."/>
            <person name="Parkinson J."/>
            <person name="Pouchkina-Stantcheva N."/>
            <person name="Riddiford N."/>
            <person name="Rosenzvit M."/>
            <person name="Salinas G."/>
            <person name="Wasmuth J.D."/>
            <person name="Zamanian M."/>
            <person name="Zheng Y."/>
            <person name="Cai X."/>
            <person name="Soberon X."/>
            <person name="Olson P.D."/>
            <person name="Laclette J.P."/>
            <person name="Brehm K."/>
            <person name="Berriman M."/>
            <person name="Garciarrubio A."/>
            <person name="Bobes R.J."/>
            <person name="Fragoso G."/>
            <person name="Sanchez-Flores A."/>
            <person name="Estrada K."/>
            <person name="Cevallos M.A."/>
            <person name="Morett E."/>
            <person name="Gonzalez V."/>
            <person name="Portillo T."/>
            <person name="Ochoa-Leyva A."/>
            <person name="Jose M.V."/>
            <person name="Sciutto E."/>
            <person name="Landa A."/>
            <person name="Jimenez L."/>
            <person name="Valdes V."/>
            <person name="Carrero J.C."/>
            <person name="Larralde C."/>
            <person name="Morales-Montor J."/>
            <person name="Limon-Lason J."/>
            <person name="Soberon X."/>
            <person name="Laclette J.P."/>
        </authorList>
    </citation>
    <scope>NUCLEOTIDE SEQUENCE [LARGE SCALE GENOMIC DNA]</scope>
</reference>
<evidence type="ECO:0000256" key="1">
    <source>
        <dbReference type="ARBA" id="ARBA00004123"/>
    </source>
</evidence>
<evidence type="ECO:0000256" key="6">
    <source>
        <dbReference type="ARBA" id="ARBA00040136"/>
    </source>
</evidence>
<comment type="subcellular location">
    <subcellularLocation>
        <location evidence="1">Nucleus</location>
    </subcellularLocation>
</comment>
<evidence type="ECO:0000256" key="4">
    <source>
        <dbReference type="ARBA" id="ARBA00023242"/>
    </source>
</evidence>
<dbReference type="PANTHER" id="PTHR11380:SF5">
    <property type="entry name" value="TRANSCRIPTION INITIATION FACTOR TFIID SUBUNIT 13"/>
    <property type="match status" value="1"/>
</dbReference>
<evidence type="ECO:0000256" key="2">
    <source>
        <dbReference type="ARBA" id="ARBA00023015"/>
    </source>
</evidence>
<keyword evidence="4" id="KW-0539">Nucleus</keyword>
<dbReference type="AlphaFoldDB" id="A0A068Y8J4"/>
<evidence type="ECO:0000256" key="7">
    <source>
        <dbReference type="SAM" id="MobiDB-lite"/>
    </source>
</evidence>
<dbReference type="OrthoDB" id="10266074at2759"/>
<dbReference type="CDD" id="cd07978">
    <property type="entry name" value="HFD_TAF13"/>
    <property type="match status" value="1"/>
</dbReference>
<dbReference type="InterPro" id="IPR003195">
    <property type="entry name" value="TFIID_TAF13"/>
</dbReference>
<comment type="similarity">
    <text evidence="5">Belongs to the TAF13 family.</text>
</comment>
<dbReference type="Gene3D" id="1.10.20.10">
    <property type="entry name" value="Histone, subunit A"/>
    <property type="match status" value="1"/>
</dbReference>
<evidence type="ECO:0000313" key="8">
    <source>
        <dbReference type="EMBL" id="CUT98870.1"/>
    </source>
</evidence>
<dbReference type="InterPro" id="IPR009072">
    <property type="entry name" value="Histone-fold"/>
</dbReference>
<keyword evidence="8" id="KW-0648">Protein biosynthesis</keyword>
<dbReference type="GO" id="GO:0046982">
    <property type="term" value="F:protein heterodimerization activity"/>
    <property type="evidence" value="ECO:0007669"/>
    <property type="project" value="InterPro"/>
</dbReference>
<proteinExistence type="inferred from homology"/>
<dbReference type="SUPFAM" id="SSF47113">
    <property type="entry name" value="Histone-fold"/>
    <property type="match status" value="1"/>
</dbReference>
<feature type="region of interest" description="Disordered" evidence="7">
    <location>
        <begin position="1"/>
        <end position="25"/>
    </location>
</feature>
<reference evidence="8" key="2">
    <citation type="submission" date="2015-11" db="EMBL/GenBank/DDBJ databases">
        <authorList>
            <person name="Zhang Y."/>
            <person name="Guo Z."/>
        </authorList>
    </citation>
    <scope>NUCLEOTIDE SEQUENCE</scope>
</reference>
<dbReference type="STRING" id="6211.A0A068Y8J4"/>
<keyword evidence="9" id="KW-1185">Reference proteome</keyword>
<dbReference type="PANTHER" id="PTHR11380">
    <property type="entry name" value="TRANSCRIPTION INITIATION FACTOR TFIID/SUPT3-RELATED"/>
    <property type="match status" value="1"/>
</dbReference>
<sequence>MADSELPSSDIFGVDGDQDASGSGDKKKHLFLKDIRAMLYGFGDVENPLPETVAMVEEIAVQYILDMTRRSMEIGRVGKITVEDIAYLVRSDPRKFSRAKELLLLSEELNKAKKAFDNDF</sequence>
<organism evidence="8 9">
    <name type="scientific">Echinococcus multilocularis</name>
    <name type="common">Fox tapeworm</name>
    <dbReference type="NCBI Taxonomy" id="6211"/>
    <lineage>
        <taxon>Eukaryota</taxon>
        <taxon>Metazoa</taxon>
        <taxon>Spiralia</taxon>
        <taxon>Lophotrochozoa</taxon>
        <taxon>Platyhelminthes</taxon>
        <taxon>Cestoda</taxon>
        <taxon>Eucestoda</taxon>
        <taxon>Cyclophyllidea</taxon>
        <taxon>Taeniidae</taxon>
        <taxon>Echinococcus</taxon>
    </lineage>
</organism>
<accession>A0A068Y8J4</accession>
<dbReference type="GO" id="GO:0005634">
    <property type="term" value="C:nucleus"/>
    <property type="evidence" value="ECO:0007669"/>
    <property type="project" value="UniProtKB-SubCell"/>
</dbReference>
<evidence type="ECO:0000256" key="5">
    <source>
        <dbReference type="ARBA" id="ARBA00038392"/>
    </source>
</evidence>
<dbReference type="Pfam" id="PF02269">
    <property type="entry name" value="TFIID-18kDa"/>
    <property type="match status" value="1"/>
</dbReference>
<dbReference type="GO" id="GO:0003743">
    <property type="term" value="F:translation initiation factor activity"/>
    <property type="evidence" value="ECO:0007669"/>
    <property type="project" value="UniProtKB-KW"/>
</dbReference>
<dbReference type="GO" id="GO:0006366">
    <property type="term" value="P:transcription by RNA polymerase II"/>
    <property type="evidence" value="ECO:0007669"/>
    <property type="project" value="InterPro"/>
</dbReference>
<keyword evidence="8" id="KW-0396">Initiation factor</keyword>
<dbReference type="eggNOG" id="KOG3901">
    <property type="taxonomic scope" value="Eukaryota"/>
</dbReference>